<dbReference type="AlphaFoldDB" id="A0A1R1PU99"/>
<accession>A0A1R1PU99</accession>
<protein>
    <submittedName>
        <fullName evidence="2">Uncharacterized protein</fullName>
    </submittedName>
</protein>
<gene>
    <name evidence="2" type="ORF">AX774_g1919</name>
</gene>
<feature type="region of interest" description="Disordered" evidence="1">
    <location>
        <begin position="990"/>
        <end position="1049"/>
    </location>
</feature>
<keyword evidence="3" id="KW-1185">Reference proteome</keyword>
<feature type="compositionally biased region" description="Polar residues" evidence="1">
    <location>
        <begin position="1"/>
        <end position="20"/>
    </location>
</feature>
<feature type="compositionally biased region" description="Basic and acidic residues" evidence="1">
    <location>
        <begin position="878"/>
        <end position="916"/>
    </location>
</feature>
<evidence type="ECO:0000313" key="3">
    <source>
        <dbReference type="Proteomes" id="UP000188320"/>
    </source>
</evidence>
<comment type="caution">
    <text evidence="2">The sequence shown here is derived from an EMBL/GenBank/DDBJ whole genome shotgun (WGS) entry which is preliminary data.</text>
</comment>
<reference evidence="3" key="1">
    <citation type="submission" date="2017-01" db="EMBL/GenBank/DDBJ databases">
        <authorList>
            <person name="Wang Y."/>
            <person name="White M."/>
            <person name="Kvist S."/>
            <person name="Moncalvo J.-M."/>
        </authorList>
    </citation>
    <scope>NUCLEOTIDE SEQUENCE [LARGE SCALE GENOMIC DNA]</scope>
    <source>
        <strain evidence="3">COL-18-3</strain>
    </source>
</reference>
<feature type="region of interest" description="Disordered" evidence="1">
    <location>
        <begin position="1"/>
        <end position="111"/>
    </location>
</feature>
<feature type="region of interest" description="Disordered" evidence="1">
    <location>
        <begin position="693"/>
        <end position="749"/>
    </location>
</feature>
<feature type="compositionally biased region" description="Polar residues" evidence="1">
    <location>
        <begin position="1040"/>
        <end position="1049"/>
    </location>
</feature>
<proteinExistence type="predicted"/>
<organism evidence="2 3">
    <name type="scientific">Zancudomyces culisetae</name>
    <name type="common">Gut fungus</name>
    <name type="synonym">Smittium culisetae</name>
    <dbReference type="NCBI Taxonomy" id="1213189"/>
    <lineage>
        <taxon>Eukaryota</taxon>
        <taxon>Fungi</taxon>
        <taxon>Fungi incertae sedis</taxon>
        <taxon>Zoopagomycota</taxon>
        <taxon>Kickxellomycotina</taxon>
        <taxon>Harpellomycetes</taxon>
        <taxon>Harpellales</taxon>
        <taxon>Legeriomycetaceae</taxon>
        <taxon>Zancudomyces</taxon>
    </lineage>
</organism>
<dbReference type="EMBL" id="LSSK01000180">
    <property type="protein sequence ID" value="OMH84548.1"/>
    <property type="molecule type" value="Genomic_DNA"/>
</dbReference>
<feature type="compositionally biased region" description="Polar residues" evidence="1">
    <location>
        <begin position="721"/>
        <end position="739"/>
    </location>
</feature>
<evidence type="ECO:0000313" key="2">
    <source>
        <dbReference type="EMBL" id="OMH84548.1"/>
    </source>
</evidence>
<feature type="region of interest" description="Disordered" evidence="1">
    <location>
        <begin position="628"/>
        <end position="655"/>
    </location>
</feature>
<feature type="compositionally biased region" description="Polar residues" evidence="1">
    <location>
        <begin position="49"/>
        <end position="58"/>
    </location>
</feature>
<dbReference type="Proteomes" id="UP000188320">
    <property type="component" value="Unassembled WGS sequence"/>
</dbReference>
<feature type="region of interest" description="Disordered" evidence="1">
    <location>
        <begin position="873"/>
        <end position="916"/>
    </location>
</feature>
<dbReference type="OrthoDB" id="5600458at2759"/>
<name>A0A1R1PU99_ZANCU</name>
<feature type="compositionally biased region" description="Polar residues" evidence="1">
    <location>
        <begin position="990"/>
        <end position="1008"/>
    </location>
</feature>
<evidence type="ECO:0000256" key="1">
    <source>
        <dbReference type="SAM" id="MobiDB-lite"/>
    </source>
</evidence>
<sequence>MNSDLNQETGLKTGMTTGDSTNRERGGGAKFNFDESMERELYRDFEQASGDQNYSGYGSNDEYLNENSGTREEAGGSGTPLNADNPGMAVESRKDEGRRNGNLNNAGNVTMRPNSAADSFVYKGQLDAEKVFHRYKSETDITDLENKDNIDIVLMQSRGEKYSTNISDGQERQKMYREVNNQGQLDVDAIDKEYEQHEGVVAENTNRSVFERKGMDKLKENGIGRAQVILEQSYEREFDSNRPYFTQKIGEDARSKGNRGYGINASQILGARENFVGGGYESRYQRVHANKYQVPNSIINAYEDTENLSRQSNYDDELEMVGMLDKYRLANVEAPNSLIESLFDSDEEQTKDEDQMENLNTEDMQDIDADVKQDIAREIEELDMQNEELGAGHEATEDFYAHHERGKRRGVFTVMSRESESVLNEGDVGDDEYEGRVNVNHVGVGGDESVEEKQTDMFSVKEEDRNVISLEDFDELEISQDEYEQKKGNSVRRTLKVDTRFDRQARKGRVEQTLEELNSERGSNIDNVNFDDSMEESMSGLVIEGKITPKMSPERSNLFDTPGEYPSVDRKNLGNYPNYINSARGRGRIGVGVIGSNQNKKNIGMQTDYYSSDDEISGPAVRTPMLSSAQNSLKKTQRVYDSGSKRQTNSDGRTRLPRMENYMETPSLNPNVNKGARRPGNLQSYALMKQQLSAGSVRSGRGQMDRKITPTVGKSFDSMGVQPQTPEKSGSKSNSTARTNVGVDSGGRAGISKYFETPKDYLLSERKSGERYTKNSGGNYPDYYGAKISALQDNRHLPNEAKMKEEIKKSVYRVIKNIELAPLQKEIESIKKKLEMSDIRNSADNVAQVENVLEMYKSELLKILEHKDIHMKTGSGVSERDSGSRCRNRSRDRSNSRSKSRSEGRDRFGTESRNKSNDMEGAFARYTSFRKGYPTKPSSAAYSLAKYDASYNDEDQIDAKDDKRIGRLQGRFNTWFVENDPFLKKMDTESYYQNQSQHRSQHRNQNYSHKLRNSRNDISDETSPSSSYEFLPINKDSSKHSGSVTSTKSSADKKQMVIDLLSLELSDLKAKYKAKFDKLSQLNPAIYSELQEYRTLTDELRSLNGLMDIKTEEIAALSQLR</sequence>
<feature type="compositionally biased region" description="Basic and acidic residues" evidence="1">
    <location>
        <begin position="21"/>
        <end position="46"/>
    </location>
</feature>